<keyword evidence="3" id="KW-1185">Reference proteome</keyword>
<dbReference type="Proteomes" id="UP001487305">
    <property type="component" value="Unassembled WGS sequence"/>
</dbReference>
<evidence type="ECO:0000313" key="2">
    <source>
        <dbReference type="EMBL" id="MEQ3361675.1"/>
    </source>
</evidence>
<dbReference type="Gene3D" id="3.30.2310.20">
    <property type="entry name" value="RelE-like"/>
    <property type="match status" value="1"/>
</dbReference>
<protein>
    <submittedName>
        <fullName evidence="2">Type II toxin-antitoxin system RelE/ParE family toxin</fullName>
    </submittedName>
</protein>
<evidence type="ECO:0000256" key="1">
    <source>
        <dbReference type="ARBA" id="ARBA00022649"/>
    </source>
</evidence>
<dbReference type="Pfam" id="PF05016">
    <property type="entry name" value="ParE_toxin"/>
    <property type="match status" value="1"/>
</dbReference>
<dbReference type="InterPro" id="IPR035093">
    <property type="entry name" value="RelE/ParE_toxin_dom_sf"/>
</dbReference>
<proteinExistence type="predicted"/>
<gene>
    <name evidence="2" type="ORF">AAA083_01655</name>
</gene>
<accession>A0ABV1J9C3</accession>
<reference evidence="2 3" key="1">
    <citation type="submission" date="2024-04" db="EMBL/GenBank/DDBJ databases">
        <title>Human intestinal bacterial collection.</title>
        <authorList>
            <person name="Pauvert C."/>
            <person name="Hitch T.C.A."/>
            <person name="Clavel T."/>
        </authorList>
    </citation>
    <scope>NUCLEOTIDE SEQUENCE [LARGE SCALE GENOMIC DNA]</scope>
    <source>
        <strain evidence="2 3">CLA-KB-H42</strain>
    </source>
</reference>
<keyword evidence="1" id="KW-1277">Toxin-antitoxin system</keyword>
<name>A0ABV1J9C3_9ACTN</name>
<dbReference type="InterPro" id="IPR007712">
    <property type="entry name" value="RelE/ParE_toxin"/>
</dbReference>
<sequence>MREIEYRLRAEIDIDGTITYQAVVLGSPSAARATADAIFSAIERVAMFPESGKPVFDDALEQGGYRKVLAKRHWIYYTYSAETLTVWRVVHETQDVDEFGFDVFED</sequence>
<dbReference type="EMBL" id="JBBNOP010000001">
    <property type="protein sequence ID" value="MEQ3361675.1"/>
    <property type="molecule type" value="Genomic_DNA"/>
</dbReference>
<evidence type="ECO:0000313" key="3">
    <source>
        <dbReference type="Proteomes" id="UP001487305"/>
    </source>
</evidence>
<organism evidence="2 3">
    <name type="scientific">Raoultibacter massiliensis</name>
    <dbReference type="NCBI Taxonomy" id="1852371"/>
    <lineage>
        <taxon>Bacteria</taxon>
        <taxon>Bacillati</taxon>
        <taxon>Actinomycetota</taxon>
        <taxon>Coriobacteriia</taxon>
        <taxon>Eggerthellales</taxon>
        <taxon>Eggerthellaceae</taxon>
        <taxon>Raoultibacter</taxon>
    </lineage>
</organism>
<dbReference type="RefSeq" id="WP_102375403.1">
    <property type="nucleotide sequence ID" value="NZ_JBBNOP010000001.1"/>
</dbReference>
<comment type="caution">
    <text evidence="2">The sequence shown here is derived from an EMBL/GenBank/DDBJ whole genome shotgun (WGS) entry which is preliminary data.</text>
</comment>